<dbReference type="SUPFAM" id="SSF52540">
    <property type="entry name" value="P-loop containing nucleoside triphosphate hydrolases"/>
    <property type="match status" value="1"/>
</dbReference>
<dbReference type="Proteomes" id="UP000184501">
    <property type="component" value="Unassembled WGS sequence"/>
</dbReference>
<evidence type="ECO:0000256" key="4">
    <source>
        <dbReference type="ARBA" id="ARBA00022989"/>
    </source>
</evidence>
<dbReference type="GO" id="GO:0005886">
    <property type="term" value="C:plasma membrane"/>
    <property type="evidence" value="ECO:0007669"/>
    <property type="project" value="UniProtKB-SubCell"/>
</dbReference>
<dbReference type="AlphaFoldDB" id="A0A1M5MAP7"/>
<evidence type="ECO:0000256" key="7">
    <source>
        <dbReference type="SAM" id="Phobius"/>
    </source>
</evidence>
<dbReference type="RefSeq" id="WP_073489069.1">
    <property type="nucleotide sequence ID" value="NZ_FQVN01000013.1"/>
</dbReference>
<dbReference type="OrthoDB" id="226701at2"/>
<evidence type="ECO:0000256" key="1">
    <source>
        <dbReference type="ARBA" id="ARBA00004651"/>
    </source>
</evidence>
<keyword evidence="3 7" id="KW-0812">Transmembrane</keyword>
<accession>A0A1M5MAP7</accession>
<evidence type="ECO:0000259" key="8">
    <source>
        <dbReference type="Pfam" id="PF12696"/>
    </source>
</evidence>
<evidence type="ECO:0000313" key="9">
    <source>
        <dbReference type="EMBL" id="SHG73773.1"/>
    </source>
</evidence>
<dbReference type="CDD" id="cd01127">
    <property type="entry name" value="TrwB_TraG_TraD_VirD4"/>
    <property type="match status" value="1"/>
</dbReference>
<feature type="domain" description="TraD/TraG TraM recognition site" evidence="8">
    <location>
        <begin position="438"/>
        <end position="557"/>
    </location>
</feature>
<evidence type="ECO:0000256" key="2">
    <source>
        <dbReference type="ARBA" id="ARBA00022475"/>
    </source>
</evidence>
<evidence type="ECO:0000256" key="6">
    <source>
        <dbReference type="SAM" id="MobiDB-lite"/>
    </source>
</evidence>
<keyword evidence="4 7" id="KW-1133">Transmembrane helix</keyword>
<comment type="subcellular location">
    <subcellularLocation>
        <location evidence="1">Cell membrane</location>
        <topology evidence="1">Multi-pass membrane protein</topology>
    </subcellularLocation>
</comment>
<reference evidence="9 10" key="1">
    <citation type="submission" date="2016-11" db="EMBL/GenBank/DDBJ databases">
        <authorList>
            <person name="Jaros S."/>
            <person name="Januszkiewicz K."/>
            <person name="Wedrychowicz H."/>
        </authorList>
    </citation>
    <scope>NUCLEOTIDE SEQUENCE [LARGE SCALE GENOMIC DNA]</scope>
    <source>
        <strain evidence="9 10">DSM 44523</strain>
    </source>
</reference>
<dbReference type="InterPro" id="IPR051539">
    <property type="entry name" value="T4SS-coupling_protein"/>
</dbReference>
<keyword evidence="10" id="KW-1185">Reference proteome</keyword>
<organism evidence="9 10">
    <name type="scientific">Streptoalloteichus hindustanus</name>
    <dbReference type="NCBI Taxonomy" id="2017"/>
    <lineage>
        <taxon>Bacteria</taxon>
        <taxon>Bacillati</taxon>
        <taxon>Actinomycetota</taxon>
        <taxon>Actinomycetes</taxon>
        <taxon>Pseudonocardiales</taxon>
        <taxon>Pseudonocardiaceae</taxon>
        <taxon>Streptoalloteichus</taxon>
    </lineage>
</organism>
<protein>
    <submittedName>
        <fullName evidence="9">TraM recognition site of TraD and TraG</fullName>
    </submittedName>
</protein>
<dbReference type="EMBL" id="FQVN01000013">
    <property type="protein sequence ID" value="SHG73773.1"/>
    <property type="molecule type" value="Genomic_DNA"/>
</dbReference>
<dbReference type="Gene3D" id="3.40.50.300">
    <property type="entry name" value="P-loop containing nucleotide triphosphate hydrolases"/>
    <property type="match status" value="1"/>
</dbReference>
<evidence type="ECO:0000313" key="10">
    <source>
        <dbReference type="Proteomes" id="UP000184501"/>
    </source>
</evidence>
<dbReference type="STRING" id="2017.SAMN05444320_11336"/>
<dbReference type="InterPro" id="IPR027417">
    <property type="entry name" value="P-loop_NTPase"/>
</dbReference>
<keyword evidence="5 7" id="KW-0472">Membrane</keyword>
<evidence type="ECO:0000256" key="5">
    <source>
        <dbReference type="ARBA" id="ARBA00023136"/>
    </source>
</evidence>
<gene>
    <name evidence="9" type="ORF">SAMN05444320_11336</name>
</gene>
<dbReference type="Pfam" id="PF12696">
    <property type="entry name" value="TraG-D_C"/>
    <property type="match status" value="1"/>
</dbReference>
<name>A0A1M5MAP7_STRHI</name>
<dbReference type="InterPro" id="IPR032689">
    <property type="entry name" value="TraG-D_C"/>
</dbReference>
<feature type="region of interest" description="Disordered" evidence="6">
    <location>
        <begin position="594"/>
        <end position="629"/>
    </location>
</feature>
<proteinExistence type="predicted"/>
<sequence length="638" mass="68650">MTVRHTSPPTLRQDLVLLGVLACLGAALLGGAGLLCLAVTTTTGLVTGLWRMPPWDQWGHVAATVLAHPDQPGLGLPAPWGPAGSEHPVLLWSITLGLTAATVAALAPATVLAWRRLAPMPPGHATRGEIHAELSEHAARRTAAVTRPTLTGRERTRCRIEDVAVPLHRAPRTRQPMWAPLENPTAVLAPTQAGKSRQDLVHKILAAPGALLCSSSKPDLVLMAGLARARRGGPVLVVDATGTVTWPAPVRWSPIEGCTDTTVARRRAETMVESASLDLARLDSGNDAVFRDRAKSVLQAYLVAAAHHRRDVADLVTWAVLRDPEPVELLKPREPDLARNLRAELAMVAETADAVWLSVRRVLEPIMDRQLRALATPTHGAGLDIPGVIAQRGSIFIVAGEHQSAQAAPLLTALVEQWLTTAQDLALEQDHERLDPPATAVLDELCTATPVPRLPSIIADSAGRGVLIHYALQSLAQAEARYGSAGLRQLLDNTTSLTVFGGLKDKTTLEWLSVLTGQHDQIRYHAHSPALLSVGSTSVGTETVPTHRPGDIRTLPRGRVLVLHRHLRPILAHTLDVTARPDWPHLRADLTRVRGGDIPIGPDGHLTDEGPSTAPAPRTPHVRHRPTPALLHRLRRSR</sequence>
<evidence type="ECO:0000256" key="3">
    <source>
        <dbReference type="ARBA" id="ARBA00022692"/>
    </source>
</evidence>
<dbReference type="PANTHER" id="PTHR37937">
    <property type="entry name" value="CONJUGATIVE TRANSFER: DNA TRANSPORT"/>
    <property type="match status" value="1"/>
</dbReference>
<feature type="compositionally biased region" description="Basic residues" evidence="6">
    <location>
        <begin position="620"/>
        <end position="629"/>
    </location>
</feature>
<dbReference type="PANTHER" id="PTHR37937:SF1">
    <property type="entry name" value="CONJUGATIVE TRANSFER: DNA TRANSPORT"/>
    <property type="match status" value="1"/>
</dbReference>
<keyword evidence="2" id="KW-1003">Cell membrane</keyword>
<feature type="transmembrane region" description="Helical" evidence="7">
    <location>
        <begin position="89"/>
        <end position="114"/>
    </location>
</feature>